<proteinExistence type="predicted"/>
<keyword evidence="1" id="KW-0472">Membrane</keyword>
<evidence type="ECO:0000313" key="2">
    <source>
        <dbReference type="EMBL" id="MBK3515977.1"/>
    </source>
</evidence>
<keyword evidence="3" id="KW-1185">Reference proteome</keyword>
<dbReference type="NCBIfam" id="TIGR03949">
    <property type="entry name" value="bact_IIb_cerein"/>
    <property type="match status" value="1"/>
</dbReference>
<gene>
    <name evidence="2" type="ORF">JIV24_01410</name>
</gene>
<name>A0ABS1HEJ6_9BACT</name>
<evidence type="ECO:0000256" key="1">
    <source>
        <dbReference type="SAM" id="Phobius"/>
    </source>
</evidence>
<sequence>MKNLNELGVQEMDAKEIKIIDGGIIPLLVVAAVGWGGFALRSAAVGAVAGMFRERTGDSYERGYEAGNN</sequence>
<accession>A0ABS1HEJ6</accession>
<protein>
    <submittedName>
        <fullName evidence="2">Class IIb bacteriocin, lactobin A/cerein 7B family</fullName>
    </submittedName>
</protein>
<dbReference type="RefSeq" id="WP_200463209.1">
    <property type="nucleotide sequence ID" value="NZ_JAENRR010000002.1"/>
</dbReference>
<keyword evidence="1" id="KW-1133">Transmembrane helix</keyword>
<feature type="transmembrane region" description="Helical" evidence="1">
    <location>
        <begin position="24"/>
        <end position="52"/>
    </location>
</feature>
<comment type="caution">
    <text evidence="2">The sequence shown here is derived from an EMBL/GenBank/DDBJ whole genome shotgun (WGS) entry which is preliminary data.</text>
</comment>
<dbReference type="InterPro" id="IPR023991">
    <property type="entry name" value="Bacteriocin_IIb_lactobn/cerein"/>
</dbReference>
<dbReference type="EMBL" id="JAENRR010000002">
    <property type="protein sequence ID" value="MBK3515977.1"/>
    <property type="molecule type" value="Genomic_DNA"/>
</dbReference>
<keyword evidence="1" id="KW-0812">Transmembrane</keyword>
<organism evidence="2 3">
    <name type="scientific">Carboxylicivirga marina</name>
    <dbReference type="NCBI Taxonomy" id="2800988"/>
    <lineage>
        <taxon>Bacteria</taxon>
        <taxon>Pseudomonadati</taxon>
        <taxon>Bacteroidota</taxon>
        <taxon>Bacteroidia</taxon>
        <taxon>Marinilabiliales</taxon>
        <taxon>Marinilabiliaceae</taxon>
        <taxon>Carboxylicivirga</taxon>
    </lineage>
</organism>
<reference evidence="2 3" key="1">
    <citation type="submission" date="2021-01" db="EMBL/GenBank/DDBJ databases">
        <title>Carboxyliciviraga sp.nov., isolated from coastal sediments.</title>
        <authorList>
            <person name="Lu D."/>
            <person name="Zhang T."/>
        </authorList>
    </citation>
    <scope>NUCLEOTIDE SEQUENCE [LARGE SCALE GENOMIC DNA]</scope>
    <source>
        <strain evidence="2 3">N1Y132</strain>
    </source>
</reference>
<dbReference type="Proteomes" id="UP000605676">
    <property type="component" value="Unassembled WGS sequence"/>
</dbReference>
<evidence type="ECO:0000313" key="3">
    <source>
        <dbReference type="Proteomes" id="UP000605676"/>
    </source>
</evidence>